<keyword evidence="3" id="KW-1185">Reference proteome</keyword>
<feature type="compositionally biased region" description="Acidic residues" evidence="1">
    <location>
        <begin position="13"/>
        <end position="23"/>
    </location>
</feature>
<dbReference type="AlphaFoldDB" id="A0A9K3D789"/>
<evidence type="ECO:0000313" key="3">
    <source>
        <dbReference type="Proteomes" id="UP000265618"/>
    </source>
</evidence>
<reference evidence="2 3" key="1">
    <citation type="journal article" date="2018" name="PLoS ONE">
        <title>The draft genome of Kipferlia bialata reveals reductive genome evolution in fornicate parasites.</title>
        <authorList>
            <person name="Tanifuji G."/>
            <person name="Takabayashi S."/>
            <person name="Kume K."/>
            <person name="Takagi M."/>
            <person name="Nakayama T."/>
            <person name="Kamikawa R."/>
            <person name="Inagaki Y."/>
            <person name="Hashimoto T."/>
        </authorList>
    </citation>
    <scope>NUCLEOTIDE SEQUENCE [LARGE SCALE GENOMIC DNA]</scope>
    <source>
        <strain evidence="2">NY0173</strain>
    </source>
</reference>
<feature type="region of interest" description="Disordered" evidence="1">
    <location>
        <begin position="1"/>
        <end position="42"/>
    </location>
</feature>
<dbReference type="EMBL" id="BDIP01006201">
    <property type="protein sequence ID" value="GIQ90453.1"/>
    <property type="molecule type" value="Genomic_DNA"/>
</dbReference>
<name>A0A9K3D789_9EUKA</name>
<evidence type="ECO:0000256" key="1">
    <source>
        <dbReference type="SAM" id="MobiDB-lite"/>
    </source>
</evidence>
<sequence length="42" mass="4438">MGLFSCCSKPAVQEEESEPEVEVESPPVPDAFDALDNDGVGL</sequence>
<comment type="caution">
    <text evidence="2">The sequence shown here is derived from an EMBL/GenBank/DDBJ whole genome shotgun (WGS) entry which is preliminary data.</text>
</comment>
<accession>A0A9K3D789</accession>
<evidence type="ECO:0000313" key="2">
    <source>
        <dbReference type="EMBL" id="GIQ90453.1"/>
    </source>
</evidence>
<gene>
    <name evidence="2" type="ORF">KIPB_013254</name>
</gene>
<proteinExistence type="predicted"/>
<organism evidence="2 3">
    <name type="scientific">Kipferlia bialata</name>
    <dbReference type="NCBI Taxonomy" id="797122"/>
    <lineage>
        <taxon>Eukaryota</taxon>
        <taxon>Metamonada</taxon>
        <taxon>Carpediemonas-like organisms</taxon>
        <taxon>Kipferlia</taxon>
    </lineage>
</organism>
<feature type="non-terminal residue" evidence="2">
    <location>
        <position position="1"/>
    </location>
</feature>
<dbReference type="Proteomes" id="UP000265618">
    <property type="component" value="Unassembled WGS sequence"/>
</dbReference>
<protein>
    <submittedName>
        <fullName evidence="2">Uncharacterized protein</fullName>
    </submittedName>
</protein>